<evidence type="ECO:0000256" key="7">
    <source>
        <dbReference type="ARBA" id="ARBA00023180"/>
    </source>
</evidence>
<dbReference type="WBParaSite" id="HNAJ_0001224301-mRNA-1">
    <property type="protein sequence ID" value="HNAJ_0001224301-mRNA-1"/>
    <property type="gene ID" value="HNAJ_0001224301"/>
</dbReference>
<sequence>MRVIFVLLCFNIMVFGSVGSGFRCSHLLPGQYKCDEPHIFNLTQEPIFCSDPSGITRIKCYPAPGISCADLLEANGVEYFFKNVTCLWTNGYNHEIALLLSIFGGLFGLDRFYLGYIALGSLKMWSIGGLGLWYLVDLILLVTDNLHPADHSNLTHLYYNPPLSYIHDGL</sequence>
<dbReference type="AlphaFoldDB" id="A0A0R3TWK7"/>
<gene>
    <name evidence="11" type="ORF">HNAJ_LOCUS12230</name>
</gene>
<dbReference type="InterPro" id="IPR050932">
    <property type="entry name" value="TM2D1-3-like"/>
</dbReference>
<evidence type="ECO:0000256" key="9">
    <source>
        <dbReference type="SAM" id="SignalP"/>
    </source>
</evidence>
<keyword evidence="3 8" id="KW-0812">Transmembrane</keyword>
<name>A0A0R3TWK7_RODNA</name>
<evidence type="ECO:0000256" key="8">
    <source>
        <dbReference type="SAM" id="Phobius"/>
    </source>
</evidence>
<reference evidence="13" key="1">
    <citation type="submission" date="2017-02" db="UniProtKB">
        <authorList>
            <consortium name="WormBaseParasite"/>
        </authorList>
    </citation>
    <scope>IDENTIFICATION</scope>
</reference>
<feature type="transmembrane region" description="Helical" evidence="8">
    <location>
        <begin position="96"/>
        <end position="113"/>
    </location>
</feature>
<feature type="signal peptide" evidence="9">
    <location>
        <begin position="1"/>
        <end position="19"/>
    </location>
</feature>
<feature type="chain" id="PRO_5043132084" evidence="9">
    <location>
        <begin position="20"/>
        <end position="170"/>
    </location>
</feature>
<dbReference type="PANTHER" id="PTHR21016:SF1">
    <property type="entry name" value="TM2 DOMAIN-CONTAINING PROTEIN 1"/>
    <property type="match status" value="1"/>
</dbReference>
<evidence type="ECO:0000256" key="6">
    <source>
        <dbReference type="ARBA" id="ARBA00023136"/>
    </source>
</evidence>
<accession>A0A0R3TWK7</accession>
<dbReference type="EMBL" id="UZAE01014125">
    <property type="protein sequence ID" value="VDO12510.1"/>
    <property type="molecule type" value="Genomic_DNA"/>
</dbReference>
<keyword evidence="5 8" id="KW-1133">Transmembrane helix</keyword>
<evidence type="ECO:0000256" key="5">
    <source>
        <dbReference type="ARBA" id="ARBA00022989"/>
    </source>
</evidence>
<evidence type="ECO:0000256" key="4">
    <source>
        <dbReference type="ARBA" id="ARBA00022729"/>
    </source>
</evidence>
<feature type="domain" description="TM2" evidence="10">
    <location>
        <begin position="91"/>
        <end position="139"/>
    </location>
</feature>
<evidence type="ECO:0000313" key="11">
    <source>
        <dbReference type="EMBL" id="VDO12510.1"/>
    </source>
</evidence>
<keyword evidence="6 8" id="KW-0472">Membrane</keyword>
<organism evidence="13">
    <name type="scientific">Rodentolepis nana</name>
    <name type="common">Dwarf tapeworm</name>
    <name type="synonym">Hymenolepis nana</name>
    <dbReference type="NCBI Taxonomy" id="102285"/>
    <lineage>
        <taxon>Eukaryota</taxon>
        <taxon>Metazoa</taxon>
        <taxon>Spiralia</taxon>
        <taxon>Lophotrochozoa</taxon>
        <taxon>Platyhelminthes</taxon>
        <taxon>Cestoda</taxon>
        <taxon>Eucestoda</taxon>
        <taxon>Cyclophyllidea</taxon>
        <taxon>Hymenolepididae</taxon>
        <taxon>Rodentolepis</taxon>
    </lineage>
</organism>
<dbReference type="Proteomes" id="UP000278807">
    <property type="component" value="Unassembled WGS sequence"/>
</dbReference>
<dbReference type="PANTHER" id="PTHR21016">
    <property type="entry name" value="BETA-AMYLOID BINDING PROTEIN-RELATED"/>
    <property type="match status" value="1"/>
</dbReference>
<dbReference type="OrthoDB" id="5804096at2759"/>
<feature type="transmembrane region" description="Helical" evidence="8">
    <location>
        <begin position="125"/>
        <end position="143"/>
    </location>
</feature>
<reference evidence="11 12" key="2">
    <citation type="submission" date="2018-11" db="EMBL/GenBank/DDBJ databases">
        <authorList>
            <consortium name="Pathogen Informatics"/>
        </authorList>
    </citation>
    <scope>NUCLEOTIDE SEQUENCE [LARGE SCALE GENOMIC DNA]</scope>
</reference>
<evidence type="ECO:0000256" key="2">
    <source>
        <dbReference type="ARBA" id="ARBA00008284"/>
    </source>
</evidence>
<evidence type="ECO:0000259" key="10">
    <source>
        <dbReference type="Pfam" id="PF05154"/>
    </source>
</evidence>
<comment type="subcellular location">
    <subcellularLocation>
        <location evidence="1">Membrane</location>
        <topology evidence="1">Multi-pass membrane protein</topology>
    </subcellularLocation>
</comment>
<dbReference type="InterPro" id="IPR007829">
    <property type="entry name" value="TM2"/>
</dbReference>
<evidence type="ECO:0000256" key="3">
    <source>
        <dbReference type="ARBA" id="ARBA00022692"/>
    </source>
</evidence>
<dbReference type="Pfam" id="PF05154">
    <property type="entry name" value="TM2"/>
    <property type="match status" value="1"/>
</dbReference>
<evidence type="ECO:0000313" key="12">
    <source>
        <dbReference type="Proteomes" id="UP000278807"/>
    </source>
</evidence>
<protein>
    <submittedName>
        <fullName evidence="13">TM2 domain-containing protein</fullName>
    </submittedName>
</protein>
<keyword evidence="12" id="KW-1185">Reference proteome</keyword>
<evidence type="ECO:0000256" key="1">
    <source>
        <dbReference type="ARBA" id="ARBA00004141"/>
    </source>
</evidence>
<evidence type="ECO:0000313" key="13">
    <source>
        <dbReference type="WBParaSite" id="HNAJ_0001224301-mRNA-1"/>
    </source>
</evidence>
<keyword evidence="7" id="KW-0325">Glycoprotein</keyword>
<comment type="similarity">
    <text evidence="2">Belongs to the TM2 family.</text>
</comment>
<dbReference type="GO" id="GO:0016020">
    <property type="term" value="C:membrane"/>
    <property type="evidence" value="ECO:0007669"/>
    <property type="project" value="UniProtKB-SubCell"/>
</dbReference>
<keyword evidence="4 9" id="KW-0732">Signal</keyword>
<dbReference type="STRING" id="102285.A0A0R3TWK7"/>
<proteinExistence type="inferred from homology"/>